<evidence type="ECO:0000313" key="5">
    <source>
        <dbReference type="Proteomes" id="UP000187941"/>
    </source>
</evidence>
<keyword evidence="1" id="KW-0802">TPR repeat</keyword>
<feature type="domain" description="CHAT" evidence="3">
    <location>
        <begin position="596"/>
        <end position="864"/>
    </location>
</feature>
<keyword evidence="5" id="KW-1185">Reference proteome</keyword>
<gene>
    <name evidence="4" type="ORF">AWR27_07360</name>
</gene>
<proteinExistence type="predicted"/>
<dbReference type="SUPFAM" id="SSF48452">
    <property type="entry name" value="TPR-like"/>
    <property type="match status" value="2"/>
</dbReference>
<organism evidence="4 5">
    <name type="scientific">Spirosoma montaniterrae</name>
    <dbReference type="NCBI Taxonomy" id="1178516"/>
    <lineage>
        <taxon>Bacteria</taxon>
        <taxon>Pseudomonadati</taxon>
        <taxon>Bacteroidota</taxon>
        <taxon>Cytophagia</taxon>
        <taxon>Cytophagales</taxon>
        <taxon>Cytophagaceae</taxon>
        <taxon>Spirosoma</taxon>
    </lineage>
</organism>
<dbReference type="InterPro" id="IPR024983">
    <property type="entry name" value="CHAT_dom"/>
</dbReference>
<keyword evidence="2" id="KW-1133">Transmembrane helix</keyword>
<dbReference type="SMART" id="SM00028">
    <property type="entry name" value="TPR"/>
    <property type="match status" value="5"/>
</dbReference>
<dbReference type="EMBL" id="CP014263">
    <property type="protein sequence ID" value="AQG79155.1"/>
    <property type="molecule type" value="Genomic_DNA"/>
</dbReference>
<dbReference type="PROSITE" id="PS50005">
    <property type="entry name" value="TPR"/>
    <property type="match status" value="1"/>
</dbReference>
<keyword evidence="2" id="KW-0472">Membrane</keyword>
<accession>A0A1P9WUT4</accession>
<evidence type="ECO:0000313" key="4">
    <source>
        <dbReference type="EMBL" id="AQG79155.1"/>
    </source>
</evidence>
<dbReference type="STRING" id="1178516.AWR27_07360"/>
<dbReference type="Pfam" id="PF12770">
    <property type="entry name" value="CHAT"/>
    <property type="match status" value="1"/>
</dbReference>
<dbReference type="Gene3D" id="1.25.40.10">
    <property type="entry name" value="Tetratricopeptide repeat domain"/>
    <property type="match status" value="2"/>
</dbReference>
<evidence type="ECO:0000259" key="3">
    <source>
        <dbReference type="Pfam" id="PF12770"/>
    </source>
</evidence>
<evidence type="ECO:0000256" key="1">
    <source>
        <dbReference type="PROSITE-ProRule" id="PRU00339"/>
    </source>
</evidence>
<sequence length="910" mass="101585">MYAHGASPAALAVELRTILQKPLSDQNKLLTDWQQRWNRAGYAKDSAYVNALLQVGMLRLFDGKYDDAATTVQQAVTVCRTNPGRTRPADLSKALYRLGVIYNLQSKIEPAITVLKQAVMAGQNSPEAATWVANAYLYLAYAYDTKSDFQQTITQADFGLQTSARLGNKPLTANLLRQKAQALNSLQRYAEAQQAVEQAIQTIEHEPGLTAALADNYSLLSIILGHQHQPERALRYAQQAFASAKSIAYNQAPSMANRVCFLLNNMGRYDEALAYGQYTIATSKDPFRKAEALQLMGVTYWKKGDYARSLQLYQQGITELPINYANRNIEQLPDDQRIRLVAHKEVLFTLLRDKADTWLDYANATRNNRQRLQHALDTYKAADQLIDFMRWEHTGQQSKLFWRQKTRGLYERAIETCYRLNDSEQAFRFMEKSRAVLLADQLNELGARQQLSLAQTGMEHRLRLAVGEQQTKLAVVQPDSPDYGPSRAALTLKQDSLETFLRQLETSNPAYFRYKYDNHVPPLTDVNAFLAGHGTSLVTYFVGDSALYVLSLDGRKAKLVRQSVSAYNQTIRAFMPLLTTPDALSRRTEVERFWALGSRLYQQLLAPLSLPKGRVVVSPDGFFIPFETLSRSATRDEYLVADYAFSYVYSARLLLRNQGNPARLAALSSHDFVGMAPVAFASTLKQVALPGSDEALKPIAARFGSSVLVTGPAATRRTFLSEAADARVVHLFTHATADTSQREPLLYFADSTLRLSDLADGQLTNTQLVVLAACKTAVGANQRGEGVFSLARGFAALGVPSILTTLWSVENKATYEITNLFYQYVADGLPKDEALQQAKQDWLRTADGANRLPNVWAGLILVGNTEPLDQPSRWPWVAGGLLVLLGAGGVWWWRRMHRLATPAVAWLRPV</sequence>
<evidence type="ECO:0000256" key="2">
    <source>
        <dbReference type="SAM" id="Phobius"/>
    </source>
</evidence>
<feature type="transmembrane region" description="Helical" evidence="2">
    <location>
        <begin position="874"/>
        <end position="893"/>
    </location>
</feature>
<keyword evidence="2" id="KW-0812">Transmembrane</keyword>
<dbReference type="Pfam" id="PF13176">
    <property type="entry name" value="TPR_7"/>
    <property type="match status" value="1"/>
</dbReference>
<reference evidence="4 5" key="1">
    <citation type="submission" date="2016-01" db="EMBL/GenBank/DDBJ databases">
        <authorList>
            <person name="Oliw E.H."/>
        </authorList>
    </citation>
    <scope>NUCLEOTIDE SEQUENCE [LARGE SCALE GENOMIC DNA]</scope>
    <source>
        <strain evidence="4 5">DY10</strain>
    </source>
</reference>
<dbReference type="PANTHER" id="PTHR10098">
    <property type="entry name" value="RAPSYN-RELATED"/>
    <property type="match status" value="1"/>
</dbReference>
<dbReference type="PANTHER" id="PTHR10098:SF108">
    <property type="entry name" value="TETRATRICOPEPTIDE REPEAT PROTEIN 28"/>
    <property type="match status" value="1"/>
</dbReference>
<feature type="repeat" description="TPR" evidence="1">
    <location>
        <begin position="290"/>
        <end position="323"/>
    </location>
</feature>
<dbReference type="AlphaFoldDB" id="A0A1P9WUT4"/>
<protein>
    <recommendedName>
        <fullName evidence="3">CHAT domain-containing protein</fullName>
    </recommendedName>
</protein>
<name>A0A1P9WUT4_9BACT</name>
<dbReference type="InterPro" id="IPR019734">
    <property type="entry name" value="TPR_rpt"/>
</dbReference>
<dbReference type="KEGG" id="smon:AWR27_07360"/>
<dbReference type="InterPro" id="IPR011990">
    <property type="entry name" value="TPR-like_helical_dom_sf"/>
</dbReference>
<dbReference type="Proteomes" id="UP000187941">
    <property type="component" value="Chromosome"/>
</dbReference>